<evidence type="ECO:0000313" key="2">
    <source>
        <dbReference type="Proteomes" id="UP000092154"/>
    </source>
</evidence>
<dbReference type="STRING" id="1314800.A0A1B7N681"/>
<dbReference type="SUPFAM" id="SSF141130">
    <property type="entry name" value="Acetamidase/Formamidase-like"/>
    <property type="match status" value="1"/>
</dbReference>
<dbReference type="PANTHER" id="PTHR31891:SF1">
    <property type="entry name" value="FORMAMIDASE C869.04-RELATED"/>
    <property type="match status" value="1"/>
</dbReference>
<sequence length="320" mass="34812">MSIHSLKRECANLAWDNSIPTALHVKSGDEVAFDCLDASNGQLTAESTVQSLGTLNMAEFNHVNGPVYIDGAQPGDTLQVDVLRIENPEWGWSALFPGFGLLADEFTAPALKIWKLESDSEEGFTWFDKEKGMKVPLRPFAGEMGVAQKKKGAFSTIPPYHTGGNIDTKHVTVGSTLFLPIEVEGALFSIGDGHAAQGDGEVCGTAIETCMKVTVRLSVRKDKPYTKTPHFCTPVAKNKSEEEYYCTTGVDSDIREATRSAVRNMIEFLVAEYGLDRVGAYILCSVAGDLRMHEVVDMPNYVIGMMMPKSVLGSSSSNKT</sequence>
<dbReference type="Proteomes" id="UP000092154">
    <property type="component" value="Unassembled WGS sequence"/>
</dbReference>
<gene>
    <name evidence="1" type="ORF">K503DRAFT_798896</name>
</gene>
<evidence type="ECO:0000313" key="1">
    <source>
        <dbReference type="EMBL" id="OAX40352.1"/>
    </source>
</evidence>
<dbReference type="InterPro" id="IPR004304">
    <property type="entry name" value="FmdA_AmdA"/>
</dbReference>
<dbReference type="AlphaFoldDB" id="A0A1B7N681"/>
<dbReference type="OrthoDB" id="3335528at2759"/>
<dbReference type="PANTHER" id="PTHR31891">
    <property type="entry name" value="FORMAMIDASE C869.04-RELATED"/>
    <property type="match status" value="1"/>
</dbReference>
<proteinExistence type="predicted"/>
<dbReference type="Gene3D" id="3.10.28.20">
    <property type="entry name" value="Acetamidase/Formamidase-like domains"/>
    <property type="match status" value="1"/>
</dbReference>
<name>A0A1B7N681_9AGAM</name>
<dbReference type="Pfam" id="PF03069">
    <property type="entry name" value="FmdA_AmdA"/>
    <property type="match status" value="2"/>
</dbReference>
<dbReference type="EMBL" id="KV448215">
    <property type="protein sequence ID" value="OAX40352.1"/>
    <property type="molecule type" value="Genomic_DNA"/>
</dbReference>
<accession>A0A1B7N681</accession>
<dbReference type="GO" id="GO:0016811">
    <property type="term" value="F:hydrolase activity, acting on carbon-nitrogen (but not peptide) bonds, in linear amides"/>
    <property type="evidence" value="ECO:0007669"/>
    <property type="project" value="InterPro"/>
</dbReference>
<protein>
    <submittedName>
        <fullName evidence="1">Acetamidase/Formamidase</fullName>
    </submittedName>
</protein>
<keyword evidence="2" id="KW-1185">Reference proteome</keyword>
<dbReference type="InParanoid" id="A0A1B7N681"/>
<dbReference type="Gene3D" id="2.60.120.580">
    <property type="entry name" value="Acetamidase/Formamidase-like domains"/>
    <property type="match status" value="2"/>
</dbReference>
<reference evidence="1 2" key="1">
    <citation type="submission" date="2016-06" db="EMBL/GenBank/DDBJ databases">
        <title>Comparative genomics of the ectomycorrhizal sister species Rhizopogon vinicolor and Rhizopogon vesiculosus (Basidiomycota: Boletales) reveals a divergence of the mating type B locus.</title>
        <authorList>
            <consortium name="DOE Joint Genome Institute"/>
            <person name="Mujic A.B."/>
            <person name="Kuo A."/>
            <person name="Tritt A."/>
            <person name="Lipzen A."/>
            <person name="Chen C."/>
            <person name="Johnson J."/>
            <person name="Sharma A."/>
            <person name="Barry K."/>
            <person name="Grigoriev I.V."/>
            <person name="Spatafora J.W."/>
        </authorList>
    </citation>
    <scope>NUCLEOTIDE SEQUENCE [LARGE SCALE GENOMIC DNA]</scope>
    <source>
        <strain evidence="1 2">AM-OR11-026</strain>
    </source>
</reference>
<organism evidence="1 2">
    <name type="scientific">Rhizopogon vinicolor AM-OR11-026</name>
    <dbReference type="NCBI Taxonomy" id="1314800"/>
    <lineage>
        <taxon>Eukaryota</taxon>
        <taxon>Fungi</taxon>
        <taxon>Dikarya</taxon>
        <taxon>Basidiomycota</taxon>
        <taxon>Agaricomycotina</taxon>
        <taxon>Agaricomycetes</taxon>
        <taxon>Agaricomycetidae</taxon>
        <taxon>Boletales</taxon>
        <taxon>Suillineae</taxon>
        <taxon>Rhizopogonaceae</taxon>
        <taxon>Rhizopogon</taxon>
    </lineage>
</organism>